<evidence type="ECO:0000313" key="1">
    <source>
        <dbReference type="EMBL" id="WQJ52776.1"/>
    </source>
</evidence>
<reference evidence="1 2" key="1">
    <citation type="submission" date="2023-11" db="EMBL/GenBank/DDBJ databases">
        <authorList>
            <person name="Cook R."/>
            <person name="Crisci M."/>
            <person name="Pye H."/>
            <person name="Adriaenssens E."/>
            <person name="Santini J."/>
        </authorList>
    </citation>
    <scope>NUCLEOTIDE SEQUENCE [LARGE SCALE GENOMIC DNA]</scope>
    <source>
        <strain evidence="1">Lak_Megaphage_RVC_JS4_GC31</strain>
    </source>
</reference>
<dbReference type="EMBL" id="OR769222">
    <property type="protein sequence ID" value="WQJ52776.1"/>
    <property type="molecule type" value="Genomic_DNA"/>
</dbReference>
<evidence type="ECO:0008006" key="3">
    <source>
        <dbReference type="Google" id="ProtNLM"/>
    </source>
</evidence>
<accession>A0ABZ0Z0U7</accession>
<keyword evidence="2" id="KW-1185">Reference proteome</keyword>
<proteinExistence type="predicted"/>
<protein>
    <recommendedName>
        <fullName evidence="3">DUF551 domain-containing protein</fullName>
    </recommendedName>
</protein>
<name>A0ABZ0Z0U7_9CAUD</name>
<dbReference type="Proteomes" id="UP001349343">
    <property type="component" value="Segment"/>
</dbReference>
<sequence length="101" mass="11787">MTQEKIKKKSEEYGKLAPVFLEGAEFALENQWISVEEDLPCNHEELVLNCPCPVTRMCVVGNENFIGTNRMFKIDGKWEWGIVFPNVSEWFPLPNRQKNRI</sequence>
<evidence type="ECO:0000313" key="2">
    <source>
        <dbReference type="Proteomes" id="UP001349343"/>
    </source>
</evidence>
<organism evidence="1 2">
    <name type="scientific">phage Lak_Megaphage_RVC_JS4_GC31</name>
    <dbReference type="NCBI Taxonomy" id="3109228"/>
    <lineage>
        <taxon>Viruses</taxon>
        <taxon>Duplodnaviria</taxon>
        <taxon>Heunggongvirae</taxon>
        <taxon>Uroviricota</taxon>
        <taxon>Caudoviricetes</taxon>
        <taxon>Caudoviricetes code 15 clade</taxon>
    </lineage>
</organism>